<dbReference type="InterPro" id="IPR036986">
    <property type="entry name" value="S4_RNA-bd_sf"/>
</dbReference>
<dbReference type="RefSeq" id="WP_411040337.1">
    <property type="nucleotide sequence ID" value="NZ_AP028127.1"/>
</dbReference>
<feature type="domain" description="Ribosome-associated protein quality control protein P2 RNA-binding" evidence="2">
    <location>
        <begin position="80"/>
        <end position="162"/>
    </location>
</feature>
<feature type="domain" description="Ribosome-associated protein quality control protein P2 N-terminal" evidence="3">
    <location>
        <begin position="9"/>
        <end position="74"/>
    </location>
</feature>
<reference evidence="4" key="1">
    <citation type="journal article" date="2024" name="Int. J. Syst. Evol. Microbiol.">
        <title>Turicibacter faecis sp. nov., isolated from faeces of heart failure mouse model.</title>
        <authorList>
            <person name="Imamura Y."/>
            <person name="Motooka D."/>
            <person name="Nakajima Y."/>
            <person name="Ito S."/>
            <person name="Kitakaze M."/>
            <person name="Iida T."/>
            <person name="Nakamura S."/>
        </authorList>
    </citation>
    <scope>NUCLEOTIDE SEQUENCE</scope>
    <source>
        <strain evidence="4">TC023</strain>
    </source>
</reference>
<evidence type="ECO:0000259" key="3">
    <source>
        <dbReference type="Pfam" id="PF21278"/>
    </source>
</evidence>
<keyword evidence="1" id="KW-0694">RNA-binding</keyword>
<gene>
    <name evidence="4" type="ORF">T23_12340</name>
</gene>
<organism evidence="4 5">
    <name type="scientific">Turicibacter faecis</name>
    <dbReference type="NCBI Taxonomy" id="2963365"/>
    <lineage>
        <taxon>Bacteria</taxon>
        <taxon>Bacillati</taxon>
        <taxon>Bacillota</taxon>
        <taxon>Erysipelotrichia</taxon>
        <taxon>Erysipelotrichales</taxon>
        <taxon>Turicibacteraceae</taxon>
        <taxon>Turicibacter</taxon>
    </lineage>
</organism>
<keyword evidence="5" id="KW-1185">Reference proteome</keyword>
<proteinExistence type="predicted"/>
<dbReference type="EMBL" id="AP028127">
    <property type="protein sequence ID" value="BEH91132.1"/>
    <property type="molecule type" value="Genomic_DNA"/>
</dbReference>
<protein>
    <submittedName>
        <fullName evidence="4">RNA-binding protein S4</fullName>
    </submittedName>
</protein>
<dbReference type="Pfam" id="PF17774">
    <property type="entry name" value="YlmH_RBD"/>
    <property type="match status" value="1"/>
</dbReference>
<accession>A0ABN6ZB87</accession>
<evidence type="ECO:0000259" key="2">
    <source>
        <dbReference type="Pfam" id="PF17774"/>
    </source>
</evidence>
<dbReference type="SUPFAM" id="SSF55174">
    <property type="entry name" value="Alpha-L RNA-binding motif"/>
    <property type="match status" value="1"/>
</dbReference>
<dbReference type="Pfam" id="PF21278">
    <property type="entry name" value="YlmH_1st"/>
    <property type="match status" value="1"/>
</dbReference>
<name>A0ABN6ZB87_9FIRM</name>
<dbReference type="InterPro" id="IPR048443">
    <property type="entry name" value="RqcP2_N"/>
</dbReference>
<dbReference type="InterPro" id="IPR040591">
    <property type="entry name" value="RqcP2_RBD"/>
</dbReference>
<dbReference type="PROSITE" id="PS50889">
    <property type="entry name" value="S4"/>
    <property type="match status" value="1"/>
</dbReference>
<dbReference type="Gene3D" id="3.10.290.10">
    <property type="entry name" value="RNA-binding S4 domain"/>
    <property type="match status" value="1"/>
</dbReference>
<sequence>MNLAHFKKEEHGFIVRMEDLIHQVYEGYQLKTTKFLTPREQEIVQMLVNEFSDVEVQWIGGFKNAERKRAILIPTYLNDQDFSYTVIGYEVRYAHKMVDLRHPQVLGTIMSLGIERQIIGDILILADKRIFLAVCEEMAPFIEQALVKVGRHSISLVKKKINELERIETYERREIIVSSMRLDVIVCALTKESRSFTSESIKQGNIQHNFKVEQNHSKECHIGDMISIKRYGRYKLLEIKSQTKSGRKIVIVGKVV</sequence>
<dbReference type="Gene3D" id="3.30.70.330">
    <property type="match status" value="1"/>
</dbReference>
<evidence type="ECO:0000313" key="4">
    <source>
        <dbReference type="EMBL" id="BEH91132.1"/>
    </source>
</evidence>
<dbReference type="Gene3D" id="3.30.1370.160">
    <property type="match status" value="1"/>
</dbReference>
<dbReference type="Proteomes" id="UP001432099">
    <property type="component" value="Chromosome"/>
</dbReference>
<evidence type="ECO:0000256" key="1">
    <source>
        <dbReference type="PROSITE-ProRule" id="PRU00182"/>
    </source>
</evidence>
<dbReference type="InterPro" id="IPR012677">
    <property type="entry name" value="Nucleotide-bd_a/b_plait_sf"/>
</dbReference>
<evidence type="ECO:0000313" key="5">
    <source>
        <dbReference type="Proteomes" id="UP001432099"/>
    </source>
</evidence>